<dbReference type="AlphaFoldDB" id="A0A6B0T479"/>
<keyword evidence="4" id="KW-1185">Reference proteome</keyword>
<dbReference type="Pfam" id="PF00582">
    <property type="entry name" value="Usp"/>
    <property type="match status" value="1"/>
</dbReference>
<evidence type="ECO:0000259" key="2">
    <source>
        <dbReference type="Pfam" id="PF00582"/>
    </source>
</evidence>
<dbReference type="CDD" id="cd23659">
    <property type="entry name" value="USP_At3g01520-like"/>
    <property type="match status" value="1"/>
</dbReference>
<reference evidence="3 4" key="1">
    <citation type="submission" date="2019-12" db="EMBL/GenBank/DDBJ databases">
        <title>Isolation and characterization of three novel carbon monoxide-oxidizing members of Halobacteria from salione crusts and soils.</title>
        <authorList>
            <person name="Myers M.R."/>
            <person name="King G.M."/>
        </authorList>
    </citation>
    <scope>NUCLEOTIDE SEQUENCE [LARGE SCALE GENOMIC DNA]</scope>
    <source>
        <strain evidence="3 4">WSA2</strain>
    </source>
</reference>
<dbReference type="OrthoDB" id="105697at2157"/>
<dbReference type="PANTHER" id="PTHR46268">
    <property type="entry name" value="STRESS RESPONSE PROTEIN NHAX"/>
    <property type="match status" value="1"/>
</dbReference>
<accession>A0A6B0T479</accession>
<dbReference type="SUPFAM" id="SSF52402">
    <property type="entry name" value="Adenine nucleotide alpha hydrolases-like"/>
    <property type="match status" value="1"/>
</dbReference>
<dbReference type="RefSeq" id="WP_159665417.1">
    <property type="nucleotide sequence ID" value="NZ_WUUS01000004.1"/>
</dbReference>
<dbReference type="PANTHER" id="PTHR46268:SF24">
    <property type="entry name" value="UNIVERSAL STRESS PROTEIN"/>
    <property type="match status" value="1"/>
</dbReference>
<organism evidence="3 4">
    <name type="scientific">Halobaculum saliterrae</name>
    <dbReference type="NCBI Taxonomy" id="2073113"/>
    <lineage>
        <taxon>Archaea</taxon>
        <taxon>Methanobacteriati</taxon>
        <taxon>Methanobacteriota</taxon>
        <taxon>Stenosarchaea group</taxon>
        <taxon>Halobacteria</taxon>
        <taxon>Halobacteriales</taxon>
        <taxon>Haloferacaceae</taxon>
        <taxon>Halobaculum</taxon>
    </lineage>
</organism>
<dbReference type="InterPro" id="IPR006015">
    <property type="entry name" value="Universal_stress_UspA"/>
</dbReference>
<name>A0A6B0T479_9EURY</name>
<dbReference type="Proteomes" id="UP000437065">
    <property type="component" value="Unassembled WGS sequence"/>
</dbReference>
<comment type="caution">
    <text evidence="3">The sequence shown here is derived from an EMBL/GenBank/DDBJ whole genome shotgun (WGS) entry which is preliminary data.</text>
</comment>
<comment type="similarity">
    <text evidence="1">Belongs to the universal stress protein A family.</text>
</comment>
<gene>
    <name evidence="3" type="ORF">GRX01_08155</name>
</gene>
<dbReference type="InterPro" id="IPR006016">
    <property type="entry name" value="UspA"/>
</dbReference>
<dbReference type="InterPro" id="IPR014729">
    <property type="entry name" value="Rossmann-like_a/b/a_fold"/>
</dbReference>
<dbReference type="PRINTS" id="PR01438">
    <property type="entry name" value="UNVRSLSTRESS"/>
</dbReference>
<dbReference type="Gene3D" id="3.40.50.620">
    <property type="entry name" value="HUPs"/>
    <property type="match status" value="1"/>
</dbReference>
<feature type="domain" description="UspA" evidence="2">
    <location>
        <begin position="1"/>
        <end position="141"/>
    </location>
</feature>
<protein>
    <submittedName>
        <fullName evidence="3">Universal stress protein</fullName>
    </submittedName>
</protein>
<dbReference type="EMBL" id="WUUS01000004">
    <property type="protein sequence ID" value="MXR41309.1"/>
    <property type="molecule type" value="Genomic_DNA"/>
</dbReference>
<evidence type="ECO:0000313" key="3">
    <source>
        <dbReference type="EMBL" id="MXR41309.1"/>
    </source>
</evidence>
<proteinExistence type="inferred from homology"/>
<sequence length="141" mass="14742">MTDRILIGVDESEQALDALSFAADEWPESDLVLVSVIDPSKGGYTPGTGIPSGAEQWYERRKSETEELLASAADSLDTAGSVETTTRVGTPAAAIVEYAADHDVDHIVVGSHGRGGISRIVLGSVAEAVVRNAPVPVTVVR</sequence>
<evidence type="ECO:0000256" key="1">
    <source>
        <dbReference type="ARBA" id="ARBA00008791"/>
    </source>
</evidence>
<evidence type="ECO:0000313" key="4">
    <source>
        <dbReference type="Proteomes" id="UP000437065"/>
    </source>
</evidence>